<reference evidence="6 7" key="3">
    <citation type="submission" date="2017-10" db="EMBL/GenBank/DDBJ databases">
        <title>Consistent, comparative and evidence-based genome annotation and re-annotation for the closely-related species, Cryptosporidium parvum, C. hominis and C. tyzzeri.</title>
        <authorList>
            <person name="Baptista R.P."/>
            <person name="Li Y."/>
            <person name="Sateriale A."/>
            <person name="Striepen B."/>
            <person name="Kissinger J.C."/>
        </authorList>
    </citation>
    <scope>NUCLEOTIDE SEQUENCE [LARGE SCALE GENOMIC DNA]</scope>
    <source>
        <strain evidence="6">30976</strain>
    </source>
</reference>
<sequence length="376" mass="42442">MELDLIKANDQHCYSSEKNKTGIPILTGRNNVDKVVEYFWEHLERNLSFETNSRVYKPLISALFSLSRVASESLATNSPELITEITAAKEILMLSLSDEKALYKLVSEFGTTNISIAPICKIFESKILSLVLEGCDSFESQVTFLKNIIIEKTDSFVNNFIFGIQKMVDLSLSIFVKDRMTILTFGYSENVEMVLENAWENFNKHYNLFVVMPSEAKQTNIESEVRKGLYSYQQKKVSEWENGLTKRGINISILSMDTIYNAMNIVDFVLLNIECILENGSAIGICGTAAISCIAKKVFNKPVYIVTHSTKFTNLLPFNMNINNILSDITYQNHQLNSSPVTSIVDISESSYISMIFTDIGAMTPQNVSLETKQYT</sequence>
<accession>A0A0S4TAC3</accession>
<comment type="similarity">
    <text evidence="1 4">Belongs to the eIF-2B alpha/beta/delta subunits family.</text>
</comment>
<keyword evidence="3" id="KW-0648">Protein biosynthesis</keyword>
<keyword evidence="2 6" id="KW-0396">Initiation factor</keyword>
<dbReference type="Gene3D" id="3.40.50.10470">
    <property type="entry name" value="Translation initiation factor eif-2b, domain 2"/>
    <property type="match status" value="1"/>
</dbReference>
<dbReference type="InterPro" id="IPR051501">
    <property type="entry name" value="eIF2B_alpha/beta/delta"/>
</dbReference>
<reference evidence="5" key="2">
    <citation type="submission" date="2015-08" db="EMBL/GenBank/DDBJ databases">
        <authorList>
            <person name="Babu N.S."/>
            <person name="Beckwith C.J."/>
            <person name="Beseler K.G."/>
            <person name="Brison A."/>
            <person name="Carone J.V."/>
            <person name="Caskin T.P."/>
            <person name="Diamond M."/>
            <person name="Durham M.E."/>
            <person name="Foxe J.M."/>
            <person name="Go M."/>
            <person name="Henderson B.A."/>
            <person name="Jones I.B."/>
            <person name="McGettigan J.A."/>
            <person name="Micheletti S.J."/>
            <person name="Nasrallah M.E."/>
            <person name="Ortiz D."/>
            <person name="Piller C.R."/>
            <person name="Privatt S.R."/>
            <person name="Schneider S.L."/>
            <person name="Sharp S."/>
            <person name="Smith T.C."/>
            <person name="Stanton J.D."/>
            <person name="Ullery H.E."/>
            <person name="Wilson R.J."/>
            <person name="Serrano M.G."/>
            <person name="Buck G."/>
            <person name="Lee V."/>
            <person name="Wang Y."/>
            <person name="Carvalho R."/>
            <person name="Voegtly L."/>
            <person name="Shi R."/>
            <person name="Duckworth R."/>
            <person name="Johnson A."/>
            <person name="Loviza R."/>
            <person name="Walstead R."/>
            <person name="Shah Z."/>
            <person name="Kiflezghi M."/>
            <person name="Wade K."/>
            <person name="Ball S.L."/>
            <person name="Bradley K.W."/>
            <person name="Asai D.J."/>
            <person name="Bowman C.A."/>
            <person name="Russell D.A."/>
            <person name="Pope W.H."/>
            <person name="Jacobs-Sera D."/>
            <person name="Hendrix R.W."/>
            <person name="Hatfull G.F."/>
        </authorList>
    </citation>
    <scope>NUCLEOTIDE SEQUENCE [LARGE SCALE GENOMIC DNA]</scope>
</reference>
<dbReference type="PANTHER" id="PTHR45860:SF1">
    <property type="entry name" value="TRANSLATION INITIATION FACTOR EIF-2B SUBUNIT ALPHA"/>
    <property type="match status" value="1"/>
</dbReference>
<dbReference type="VEuPathDB" id="CryptoDB:GY17_00001191"/>
<dbReference type="GO" id="GO:0005851">
    <property type="term" value="C:eukaryotic translation initiation factor 2B complex"/>
    <property type="evidence" value="ECO:0007669"/>
    <property type="project" value="TreeGrafter"/>
</dbReference>
<evidence type="ECO:0000313" key="6">
    <source>
        <dbReference type="EMBL" id="PPS97185.1"/>
    </source>
</evidence>
<dbReference type="SUPFAM" id="SSF100950">
    <property type="entry name" value="NagB/RpiA/CoA transferase-like"/>
    <property type="match status" value="1"/>
</dbReference>
<dbReference type="InterPro" id="IPR000649">
    <property type="entry name" value="IF-2B-related"/>
</dbReference>
<dbReference type="GO" id="GO:0005085">
    <property type="term" value="F:guanyl-nucleotide exchange factor activity"/>
    <property type="evidence" value="ECO:0007669"/>
    <property type="project" value="TreeGrafter"/>
</dbReference>
<protein>
    <submittedName>
        <fullName evidence="6">Translation initiation factor eIF-2B alpha subunit</fullName>
    </submittedName>
</protein>
<dbReference type="Proteomes" id="UP001429100">
    <property type="component" value="Unassembled WGS sequence"/>
</dbReference>
<dbReference type="OrthoDB" id="10249309at2759"/>
<dbReference type="VEuPathDB" id="CryptoDB:Chro.10211"/>
<organism evidence="5">
    <name type="scientific">Cryptosporidium hominis</name>
    <dbReference type="NCBI Taxonomy" id="237895"/>
    <lineage>
        <taxon>Eukaryota</taxon>
        <taxon>Sar</taxon>
        <taxon>Alveolata</taxon>
        <taxon>Apicomplexa</taxon>
        <taxon>Conoidasida</taxon>
        <taxon>Coccidia</taxon>
        <taxon>Eucoccidiorida</taxon>
        <taxon>Eimeriorina</taxon>
        <taxon>Cryptosporidiidae</taxon>
        <taxon>Cryptosporidium</taxon>
    </lineage>
</organism>
<dbReference type="EMBL" id="LN877947">
    <property type="protein sequence ID" value="CUV04128.1"/>
    <property type="molecule type" value="Genomic_DNA"/>
</dbReference>
<dbReference type="InterPro" id="IPR037171">
    <property type="entry name" value="NagB/RpiA_transferase-like"/>
</dbReference>
<evidence type="ECO:0000256" key="3">
    <source>
        <dbReference type="ARBA" id="ARBA00022917"/>
    </source>
</evidence>
<dbReference type="AlphaFoldDB" id="A0A0S4TAC3"/>
<dbReference type="Pfam" id="PF01008">
    <property type="entry name" value="IF-2B"/>
    <property type="match status" value="1"/>
</dbReference>
<evidence type="ECO:0000313" key="7">
    <source>
        <dbReference type="Proteomes" id="UP001429100"/>
    </source>
</evidence>
<evidence type="ECO:0000256" key="1">
    <source>
        <dbReference type="ARBA" id="ARBA00007251"/>
    </source>
</evidence>
<dbReference type="VEuPathDB" id="CryptoDB:ChTU502y2012_305g0245"/>
<dbReference type="Proteomes" id="UP000199752">
    <property type="component" value="Chromosome 1"/>
</dbReference>
<dbReference type="VEuPathDB" id="CryptoDB:CHUDEA1_1860"/>
<evidence type="ECO:0000313" key="5">
    <source>
        <dbReference type="EMBL" id="CUV04128.1"/>
    </source>
</evidence>
<name>A0A0S4TAC3_CRYHO</name>
<keyword evidence="7" id="KW-1185">Reference proteome</keyword>
<evidence type="ECO:0000256" key="2">
    <source>
        <dbReference type="ARBA" id="ARBA00022540"/>
    </source>
</evidence>
<dbReference type="GO" id="GO:0003743">
    <property type="term" value="F:translation initiation factor activity"/>
    <property type="evidence" value="ECO:0007669"/>
    <property type="project" value="UniProtKB-KW"/>
</dbReference>
<dbReference type="PANTHER" id="PTHR45860">
    <property type="entry name" value="TRANSLATION INITIATION FACTOR EIF-2B SUBUNIT ALPHA"/>
    <property type="match status" value="1"/>
</dbReference>
<dbReference type="InterPro" id="IPR042529">
    <property type="entry name" value="IF_2B-like_C"/>
</dbReference>
<gene>
    <name evidence="5" type="ORF">CHUDEA1_1860</name>
    <name evidence="6" type="ORF">GY17_00001191</name>
</gene>
<dbReference type="EMBL" id="JTAI01000044">
    <property type="protein sequence ID" value="PPS97185.1"/>
    <property type="molecule type" value="Genomic_DNA"/>
</dbReference>
<proteinExistence type="inferred from homology"/>
<reference evidence="6 7" key="1">
    <citation type="submission" date="2014-11" db="EMBL/GenBank/DDBJ databases">
        <title>Comparative genomic analysis of Cryptosporidium hominis reveals occurrence of genetic recombination in virulent subtypes.</title>
        <authorList>
            <person name="Guo Y."/>
            <person name="Tang K."/>
            <person name="Frace M."/>
            <person name="Li N."/>
            <person name="Roellig D.M."/>
            <person name="Sammons S."/>
            <person name="Knipe K."/>
            <person name="Rowe L."/>
            <person name="Feng Y."/>
            <person name="Xiao L."/>
        </authorList>
    </citation>
    <scope>NUCLEOTIDE SEQUENCE [LARGE SCALE GENOMIC DNA]</scope>
    <source>
        <strain evidence="6">30976</strain>
    </source>
</reference>
<evidence type="ECO:0000256" key="4">
    <source>
        <dbReference type="RuleBase" id="RU003814"/>
    </source>
</evidence>